<feature type="domain" description="Cobalamin-independent methionine synthase MetE C-terminal/archaeal" evidence="1">
    <location>
        <begin position="21"/>
        <end position="93"/>
    </location>
</feature>
<dbReference type="OrthoDB" id="6430685at2"/>
<name>A0A316AA11_9ACTN</name>
<keyword evidence="3" id="KW-1185">Reference proteome</keyword>
<reference evidence="2 3" key="1">
    <citation type="submission" date="2018-03" db="EMBL/GenBank/DDBJ databases">
        <title>Genomic Encyclopedia of Archaeal and Bacterial Type Strains, Phase II (KMG-II): from individual species to whole genera.</title>
        <authorList>
            <person name="Goeker M."/>
        </authorList>
    </citation>
    <scope>NUCLEOTIDE SEQUENCE [LARGE SCALE GENOMIC DNA]</scope>
    <source>
        <strain evidence="2 3">DSM 44889</strain>
    </source>
</reference>
<dbReference type="RefSeq" id="WP_109773691.1">
    <property type="nucleotide sequence ID" value="NZ_QGDQ01000007.1"/>
</dbReference>
<dbReference type="GO" id="GO:0003871">
    <property type="term" value="F:5-methyltetrahydropteroyltriglutamate-homocysteine S-methyltransferase activity"/>
    <property type="evidence" value="ECO:0007669"/>
    <property type="project" value="InterPro"/>
</dbReference>
<dbReference type="Proteomes" id="UP000245469">
    <property type="component" value="Unassembled WGS sequence"/>
</dbReference>
<accession>A0A316AA11</accession>
<dbReference type="PANTHER" id="PTHR43844">
    <property type="entry name" value="METHIONINE SYNTHASE"/>
    <property type="match status" value="1"/>
</dbReference>
<gene>
    <name evidence="2" type="ORF">BXY45_10758</name>
</gene>
<comment type="caution">
    <text evidence="2">The sequence shown here is derived from an EMBL/GenBank/DDBJ whole genome shotgun (WGS) entry which is preliminary data.</text>
</comment>
<organism evidence="2 3">
    <name type="scientific">Quadrisphaera granulorum</name>
    <dbReference type="NCBI Taxonomy" id="317664"/>
    <lineage>
        <taxon>Bacteria</taxon>
        <taxon>Bacillati</taxon>
        <taxon>Actinomycetota</taxon>
        <taxon>Actinomycetes</taxon>
        <taxon>Kineosporiales</taxon>
        <taxon>Kineosporiaceae</taxon>
        <taxon>Quadrisphaera</taxon>
    </lineage>
</organism>
<keyword evidence="2" id="KW-0808">Transferase</keyword>
<dbReference type="InterPro" id="IPR002629">
    <property type="entry name" value="Met_Synth_C/arc"/>
</dbReference>
<evidence type="ECO:0000313" key="3">
    <source>
        <dbReference type="Proteomes" id="UP000245469"/>
    </source>
</evidence>
<dbReference type="GO" id="GO:0009086">
    <property type="term" value="P:methionine biosynthetic process"/>
    <property type="evidence" value="ECO:0007669"/>
    <property type="project" value="InterPro"/>
</dbReference>
<dbReference type="AlphaFoldDB" id="A0A316AA11"/>
<dbReference type="InterPro" id="IPR038071">
    <property type="entry name" value="UROD/MetE-like_sf"/>
</dbReference>
<dbReference type="EMBL" id="QGDQ01000007">
    <property type="protein sequence ID" value="PWJ54362.1"/>
    <property type="molecule type" value="Genomic_DNA"/>
</dbReference>
<evidence type="ECO:0000313" key="2">
    <source>
        <dbReference type="EMBL" id="PWJ54362.1"/>
    </source>
</evidence>
<dbReference type="NCBIfam" id="NF005085">
    <property type="entry name" value="PRK06520.1"/>
    <property type="match status" value="1"/>
</dbReference>
<dbReference type="GO" id="GO:0032259">
    <property type="term" value="P:methylation"/>
    <property type="evidence" value="ECO:0007669"/>
    <property type="project" value="UniProtKB-KW"/>
</dbReference>
<keyword evidence="2" id="KW-0489">Methyltransferase</keyword>
<proteinExistence type="predicted"/>
<sequence>MTSSTAAPATTEVVPFHADHVGSLLRPPALRRAREQRAAGEITAEQLREVEDAAIRDVVRRQAELGLRVVTDGELRRHYWHEDFILSLGGVEVKEAFTRQFHTLDGEPIDVPLTRVKATAPVHLEQTVFADHLAFLQQAAAEVGAASGFEQTPKLTMPSPNQVHNTFIPLDGTEAYGEGGPGTEADARLRADIAAAYAEQLRRLHAQGLRYAQLDDVSLTFFGDPKGEGLAESRLPAFIDLFNAAIADRPADLKVATHLCRGNYRSSWAQTGGYEQIADRLFNTLGVDGYFLEFDDERSGSLDVLRFLPPGKRVVLGLVTTKVPALEDEDALVRRIEEAATFAPLEQLALSGQCGFSSTEEGNDLTEDEQWRKLELIVRVAQRVWG</sequence>
<dbReference type="GO" id="GO:0008270">
    <property type="term" value="F:zinc ion binding"/>
    <property type="evidence" value="ECO:0007669"/>
    <property type="project" value="InterPro"/>
</dbReference>
<dbReference type="Pfam" id="PF01717">
    <property type="entry name" value="Meth_synt_2"/>
    <property type="match status" value="2"/>
</dbReference>
<dbReference type="CDD" id="cd03311">
    <property type="entry name" value="CIMS_C_terminal_like"/>
    <property type="match status" value="1"/>
</dbReference>
<dbReference type="Gene3D" id="3.20.20.210">
    <property type="match status" value="1"/>
</dbReference>
<feature type="domain" description="Cobalamin-independent methionine synthase MetE C-terminal/archaeal" evidence="1">
    <location>
        <begin position="190"/>
        <end position="360"/>
    </location>
</feature>
<dbReference type="SUPFAM" id="SSF51726">
    <property type="entry name" value="UROD/MetE-like"/>
    <property type="match status" value="1"/>
</dbReference>
<evidence type="ECO:0000259" key="1">
    <source>
        <dbReference type="Pfam" id="PF01717"/>
    </source>
</evidence>
<dbReference type="PANTHER" id="PTHR43844:SF1">
    <property type="entry name" value="METHIONINE SYNTHASE"/>
    <property type="match status" value="1"/>
</dbReference>
<protein>
    <submittedName>
        <fullName evidence="2">5-methyltetrahydropteroyltriglutamate--homocysteine methyltransferase</fullName>
    </submittedName>
</protein>